<name>A0ACB8GD03_9SAUR</name>
<keyword evidence="2" id="KW-1185">Reference proteome</keyword>
<evidence type="ECO:0000313" key="1">
    <source>
        <dbReference type="EMBL" id="KAH8017539.1"/>
    </source>
</evidence>
<dbReference type="Proteomes" id="UP000827872">
    <property type="component" value="Linkage Group LG01"/>
</dbReference>
<organism evidence="1 2">
    <name type="scientific">Sphaerodactylus townsendi</name>
    <dbReference type="NCBI Taxonomy" id="933632"/>
    <lineage>
        <taxon>Eukaryota</taxon>
        <taxon>Metazoa</taxon>
        <taxon>Chordata</taxon>
        <taxon>Craniata</taxon>
        <taxon>Vertebrata</taxon>
        <taxon>Euteleostomi</taxon>
        <taxon>Lepidosauria</taxon>
        <taxon>Squamata</taxon>
        <taxon>Bifurcata</taxon>
        <taxon>Gekkota</taxon>
        <taxon>Sphaerodactylidae</taxon>
        <taxon>Sphaerodactylus</taxon>
    </lineage>
</organism>
<comment type="caution">
    <text evidence="1">The sequence shown here is derived from an EMBL/GenBank/DDBJ whole genome shotgun (WGS) entry which is preliminary data.</text>
</comment>
<accession>A0ACB8GD03</accession>
<dbReference type="EMBL" id="CM037614">
    <property type="protein sequence ID" value="KAH8017539.1"/>
    <property type="molecule type" value="Genomic_DNA"/>
</dbReference>
<protein>
    <submittedName>
        <fullName evidence="1">Uncharacterized protein</fullName>
    </submittedName>
</protein>
<gene>
    <name evidence="1" type="ORF">K3G42_030542</name>
</gene>
<evidence type="ECO:0000313" key="2">
    <source>
        <dbReference type="Proteomes" id="UP000827872"/>
    </source>
</evidence>
<reference evidence="1" key="1">
    <citation type="submission" date="2021-08" db="EMBL/GenBank/DDBJ databases">
        <title>The first chromosome-level gecko genome reveals the dynamic sex chromosomes of Neotropical dwarf geckos (Sphaerodactylidae: Sphaerodactylus).</title>
        <authorList>
            <person name="Pinto B.J."/>
            <person name="Keating S.E."/>
            <person name="Gamble T."/>
        </authorList>
    </citation>
    <scope>NUCLEOTIDE SEQUENCE</scope>
    <source>
        <strain evidence="1">TG3544</strain>
    </source>
</reference>
<sequence length="82" mass="9364">MAAHHVGRQLGRSSPACSSELSPGMTQVERMPSLGIQRCQAQVTVKYNHQDLQRRLNSEKWIDRRLEDLYQGRETEIPDEGS</sequence>
<proteinExistence type="predicted"/>